<reference evidence="3" key="1">
    <citation type="journal article" date="2017" name="Nat. Microbiol.">
        <title>Global analysis of biosynthetic gene clusters reveals vast potential of secondary metabolite production in Penicillium species.</title>
        <authorList>
            <person name="Nielsen J.C."/>
            <person name="Grijseels S."/>
            <person name="Prigent S."/>
            <person name="Ji B."/>
            <person name="Dainat J."/>
            <person name="Nielsen K.F."/>
            <person name="Frisvad J.C."/>
            <person name="Workman M."/>
            <person name="Nielsen J."/>
        </authorList>
    </citation>
    <scope>NUCLEOTIDE SEQUENCE [LARGE SCALE GENOMIC DNA]</scope>
    <source>
        <strain evidence="3">IBT 29525</strain>
    </source>
</reference>
<dbReference type="EMBL" id="MDYO01000047">
    <property type="protein sequence ID" value="OQD91875.1"/>
    <property type="molecule type" value="Genomic_DNA"/>
</dbReference>
<proteinExistence type="predicted"/>
<name>A0A1V6QRM4_9EURO</name>
<evidence type="ECO:0000256" key="1">
    <source>
        <dbReference type="SAM" id="MobiDB-lite"/>
    </source>
</evidence>
<dbReference type="AlphaFoldDB" id="A0A1V6QRM4"/>
<accession>A0A1V6QRM4</accession>
<protein>
    <submittedName>
        <fullName evidence="2">Uncharacterized protein</fullName>
    </submittedName>
</protein>
<gene>
    <name evidence="2" type="ORF">PENSOL_c047G08681</name>
</gene>
<feature type="compositionally biased region" description="Polar residues" evidence="1">
    <location>
        <begin position="14"/>
        <end position="23"/>
    </location>
</feature>
<dbReference type="Proteomes" id="UP000191612">
    <property type="component" value="Unassembled WGS sequence"/>
</dbReference>
<organism evidence="2 3">
    <name type="scientific">Penicillium solitum</name>
    <dbReference type="NCBI Taxonomy" id="60172"/>
    <lineage>
        <taxon>Eukaryota</taxon>
        <taxon>Fungi</taxon>
        <taxon>Dikarya</taxon>
        <taxon>Ascomycota</taxon>
        <taxon>Pezizomycotina</taxon>
        <taxon>Eurotiomycetes</taxon>
        <taxon>Eurotiomycetidae</taxon>
        <taxon>Eurotiales</taxon>
        <taxon>Aspergillaceae</taxon>
        <taxon>Penicillium</taxon>
    </lineage>
</organism>
<sequence>MPNILSSPKKGPMNPSQSSRSYPQQNWIRTWDYDDDDKPPKIAGRYFKYLESFVRILQEEEAKLPELQEKELSSLVKWSQDSGTMWLHMLIPSGFNDTRSFPFTQLRQHIEETEWARREKEFYNSSELEAFAERKVNEFDKYDEALEKLEQTRLLVDSGGMTTQEFVSNALN</sequence>
<evidence type="ECO:0000313" key="2">
    <source>
        <dbReference type="EMBL" id="OQD91875.1"/>
    </source>
</evidence>
<feature type="region of interest" description="Disordered" evidence="1">
    <location>
        <begin position="1"/>
        <end position="23"/>
    </location>
</feature>
<evidence type="ECO:0000313" key="3">
    <source>
        <dbReference type="Proteomes" id="UP000191612"/>
    </source>
</evidence>
<keyword evidence="3" id="KW-1185">Reference proteome</keyword>
<comment type="caution">
    <text evidence="2">The sequence shown here is derived from an EMBL/GenBank/DDBJ whole genome shotgun (WGS) entry which is preliminary data.</text>
</comment>